<dbReference type="Proteomes" id="UP000597762">
    <property type="component" value="Unassembled WGS sequence"/>
</dbReference>
<sequence>MNSTIFIKITLFYSTFVLFYSNIYSQVICGKTNPLLPNDTCIELKTNHFRFDEYWWFMPKTSSLFDLMKNYTERFWIGLYIQNGVYYWGDQTELEDKEKKLFLKHNYKGNETRCAVYENKSIEFVQCACRNNGLADKASNYSRFANFPKICKGNNTGKTTAKPKTRLESRTTSEYVGSTQPIITATKKITSGGMTSDTSFMKSSQTISAAVPETTSEGFTTSELTTASHTSTVKEKRCNCSCRRNNTTEFTMEEIRKIFLSRKETSRYKRSKESAPDERKSSKVIAGVAVVAISATRSSRLKTVESHAAASRIMLSNLSLPPMPPFILFGLSRRSAANIRPRVVRPSHALENE</sequence>
<evidence type="ECO:0000313" key="2">
    <source>
        <dbReference type="Proteomes" id="UP000597762"/>
    </source>
</evidence>
<keyword evidence="2" id="KW-1185">Reference proteome</keyword>
<dbReference type="EMBL" id="CAHIKZ030005436">
    <property type="protein sequence ID" value="CAE1324995.1"/>
    <property type="molecule type" value="Genomic_DNA"/>
</dbReference>
<protein>
    <submittedName>
        <fullName evidence="1">Uncharacterized protein</fullName>
    </submittedName>
</protein>
<evidence type="ECO:0000313" key="1">
    <source>
        <dbReference type="EMBL" id="CAE1324995.1"/>
    </source>
</evidence>
<proteinExistence type="predicted"/>
<gene>
    <name evidence="1" type="ORF">SPHA_74684</name>
</gene>
<reference evidence="1" key="1">
    <citation type="submission" date="2021-01" db="EMBL/GenBank/DDBJ databases">
        <authorList>
            <person name="Li R."/>
            <person name="Bekaert M."/>
        </authorList>
    </citation>
    <scope>NUCLEOTIDE SEQUENCE</scope>
    <source>
        <strain evidence="1">Farmed</strain>
    </source>
</reference>
<comment type="caution">
    <text evidence="1">The sequence shown here is derived from an EMBL/GenBank/DDBJ whole genome shotgun (WGS) entry which is preliminary data.</text>
</comment>
<dbReference type="AlphaFoldDB" id="A0A812EHT3"/>
<name>A0A812EHT3_ACAPH</name>
<accession>A0A812EHT3</accession>
<organism evidence="1 2">
    <name type="scientific">Acanthosepion pharaonis</name>
    <name type="common">Pharaoh cuttlefish</name>
    <name type="synonym">Sepia pharaonis</name>
    <dbReference type="NCBI Taxonomy" id="158019"/>
    <lineage>
        <taxon>Eukaryota</taxon>
        <taxon>Metazoa</taxon>
        <taxon>Spiralia</taxon>
        <taxon>Lophotrochozoa</taxon>
        <taxon>Mollusca</taxon>
        <taxon>Cephalopoda</taxon>
        <taxon>Coleoidea</taxon>
        <taxon>Decapodiformes</taxon>
        <taxon>Sepiida</taxon>
        <taxon>Sepiina</taxon>
        <taxon>Sepiidae</taxon>
        <taxon>Acanthosepion</taxon>
    </lineage>
</organism>